<dbReference type="Proteomes" id="UP000262901">
    <property type="component" value="Unassembled WGS sequence"/>
</dbReference>
<reference evidence="6" key="3">
    <citation type="submission" date="2018-08" db="EMBL/GenBank/DDBJ databases">
        <title>Streptococcus chenjunshii sp. nov., isolated from stools sample of the Tibetan antelope in the Qinghai-Tibet plateau, China.</title>
        <authorList>
            <person name="Tian Z."/>
        </authorList>
    </citation>
    <scope>NUCLEOTIDE SEQUENCE [LARGE SCALE GENOMIC DNA]</scope>
    <source>
        <strain evidence="6">Z15</strain>
    </source>
</reference>
<dbReference type="SMART" id="SM00924">
    <property type="entry name" value="MgtE_N"/>
    <property type="match status" value="1"/>
</dbReference>
<evidence type="ECO:0000313" key="8">
    <source>
        <dbReference type="Proteomes" id="UP000264056"/>
    </source>
</evidence>
<dbReference type="InterPro" id="IPR038076">
    <property type="entry name" value="MgtE_N_sf"/>
</dbReference>
<dbReference type="PANTHER" id="PTHR43773">
    <property type="entry name" value="MAGNESIUM TRANSPORTER MGTE"/>
    <property type="match status" value="1"/>
</dbReference>
<dbReference type="Gene3D" id="3.10.580.10">
    <property type="entry name" value="CBS-domain"/>
    <property type="match status" value="1"/>
</dbReference>
<evidence type="ECO:0000313" key="3">
    <source>
        <dbReference type="EMBL" id="AXQ78668.1"/>
    </source>
</evidence>
<dbReference type="GO" id="GO:0016020">
    <property type="term" value="C:membrane"/>
    <property type="evidence" value="ECO:0007669"/>
    <property type="project" value="InterPro"/>
</dbReference>
<dbReference type="EMBL" id="CP031733">
    <property type="protein sequence ID" value="AXQ78668.1"/>
    <property type="molecule type" value="Genomic_DNA"/>
</dbReference>
<proteinExistence type="predicted"/>
<reference evidence="5 7" key="2">
    <citation type="submission" date="2018-08" db="EMBL/GenBank/DDBJ databases">
        <title>Draft genome of Streptococcus sp. nov. Z1.</title>
        <authorList>
            <person name="Tian Z."/>
        </authorList>
    </citation>
    <scope>NUCLEOTIDE SEQUENCE [LARGE SCALE GENOMIC DNA]</scope>
    <source>
        <strain evidence="5">Z1</strain>
        <strain evidence="7">Z1(2018)</strain>
    </source>
</reference>
<sequence>MPVSVSKAEMEELQEFVKHSHRVDVSAYMLELEPEKRAIMLKLFSKEQLAELFAELPAEDKISLIESLAQADLPEILAELDSDELADSLQELPSNLVTKLLLYIPENRRQVINRLLNYPEDSVGSLMSADYVAVRRNTKTSEVLEKLKKSTAGHEHLNTIFVIDHERHLNGYLYLADLLRLDTEDFSSIIHW</sequence>
<accession>A0A346NCC3</accession>
<dbReference type="Pfam" id="PF00571">
    <property type="entry name" value="CBS"/>
    <property type="match status" value="1"/>
</dbReference>
<reference evidence="4 8" key="1">
    <citation type="submission" date="2018-08" db="EMBL/GenBank/DDBJ databases">
        <title>Draft genome of Streptococcus sp .nov. Z2.</title>
        <authorList>
            <person name="Tian Z."/>
        </authorList>
    </citation>
    <scope>NUCLEOTIDE SEQUENCE [LARGE SCALE GENOMIC DNA]</scope>
    <source>
        <strain evidence="4 8">Z2</strain>
    </source>
</reference>
<dbReference type="InterPro" id="IPR006668">
    <property type="entry name" value="Mg_transptr_MgtE_intracell_dom"/>
</dbReference>
<dbReference type="InterPro" id="IPR000644">
    <property type="entry name" value="CBS_dom"/>
</dbReference>
<dbReference type="GO" id="GO:0015095">
    <property type="term" value="F:magnesium ion transmembrane transporter activity"/>
    <property type="evidence" value="ECO:0007669"/>
    <property type="project" value="InterPro"/>
</dbReference>
<dbReference type="InterPro" id="IPR006669">
    <property type="entry name" value="MgtE_transporter"/>
</dbReference>
<dbReference type="PROSITE" id="PS51371">
    <property type="entry name" value="CBS"/>
    <property type="match status" value="1"/>
</dbReference>
<protein>
    <submittedName>
        <fullName evidence="5">Magnesium transporter</fullName>
    </submittedName>
</protein>
<dbReference type="OrthoDB" id="9790355at2"/>
<gene>
    <name evidence="3" type="ORF">DDV21_006035</name>
    <name evidence="4" type="ORF">DDV22_00010</name>
    <name evidence="5" type="ORF">DDV23_00565</name>
</gene>
<dbReference type="Proteomes" id="UP000246115">
    <property type="component" value="Chromosome"/>
</dbReference>
<feature type="domain" description="CBS" evidence="2">
    <location>
        <begin position="127"/>
        <end position="188"/>
    </location>
</feature>
<accession>A0A372KP35</accession>
<keyword evidence="8" id="KW-1185">Reference proteome</keyword>
<evidence type="ECO:0000313" key="7">
    <source>
        <dbReference type="Proteomes" id="UP000262901"/>
    </source>
</evidence>
<evidence type="ECO:0000259" key="2">
    <source>
        <dbReference type="PROSITE" id="PS51371"/>
    </source>
</evidence>
<evidence type="ECO:0000313" key="4">
    <source>
        <dbReference type="EMBL" id="RFU51868.1"/>
    </source>
</evidence>
<dbReference type="Proteomes" id="UP000264056">
    <property type="component" value="Unassembled WGS sequence"/>
</dbReference>
<reference evidence="3" key="4">
    <citation type="journal article" date="2019" name="Int. J. Syst. Evol. Microbiol.">
        <title>Streptococcus chenjunshii sp. nov. isolated from feces of Tibetan antelopes.</title>
        <authorList>
            <person name="Tian Z."/>
            <person name="Lu S."/>
            <person name="Jin D."/>
            <person name="Yang J."/>
            <person name="Pu J."/>
            <person name="Lai X.H."/>
            <person name="Bai X.N."/>
            <person name="Wu X.M."/>
            <person name="Li J."/>
            <person name="Wang S."/>
            <person name="Xu J."/>
        </authorList>
    </citation>
    <scope>NUCLEOTIDE SEQUENCE</scope>
    <source>
        <strain evidence="3">Z15</strain>
    </source>
</reference>
<dbReference type="EMBL" id="QVQY01000001">
    <property type="protein sequence ID" value="RFU51868.1"/>
    <property type="molecule type" value="Genomic_DNA"/>
</dbReference>
<dbReference type="RefSeq" id="WP_116877156.1">
    <property type="nucleotide sequence ID" value="NZ_CP031733.1"/>
</dbReference>
<dbReference type="PANTHER" id="PTHR43773:SF1">
    <property type="entry name" value="MAGNESIUM TRANSPORTER MGTE"/>
    <property type="match status" value="1"/>
</dbReference>
<dbReference type="InterPro" id="IPR046342">
    <property type="entry name" value="CBS_dom_sf"/>
</dbReference>
<name>A0A372KP35_9STRE</name>
<organism evidence="5 7">
    <name type="scientific">Streptococcus chenjunshii</name>
    <dbReference type="NCBI Taxonomy" id="2173853"/>
    <lineage>
        <taxon>Bacteria</taxon>
        <taxon>Bacillati</taxon>
        <taxon>Bacillota</taxon>
        <taxon>Bacilli</taxon>
        <taxon>Lactobacillales</taxon>
        <taxon>Streptococcaceae</taxon>
        <taxon>Streptococcus</taxon>
    </lineage>
</organism>
<evidence type="ECO:0000256" key="1">
    <source>
        <dbReference type="PROSITE-ProRule" id="PRU00703"/>
    </source>
</evidence>
<keyword evidence="1" id="KW-0129">CBS domain</keyword>
<dbReference type="SUPFAM" id="SSF54631">
    <property type="entry name" value="CBS-domain pair"/>
    <property type="match status" value="1"/>
</dbReference>
<dbReference type="AlphaFoldDB" id="A0A372KP35"/>
<dbReference type="EMBL" id="QVQZ01000001">
    <property type="protein sequence ID" value="RFU54060.1"/>
    <property type="molecule type" value="Genomic_DNA"/>
</dbReference>
<dbReference type="Gene3D" id="1.25.60.10">
    <property type="entry name" value="MgtE N-terminal domain-like"/>
    <property type="match status" value="1"/>
</dbReference>
<dbReference type="Pfam" id="PF03448">
    <property type="entry name" value="MgtE_N"/>
    <property type="match status" value="1"/>
</dbReference>
<dbReference type="SUPFAM" id="SSF158791">
    <property type="entry name" value="MgtE N-terminal domain-like"/>
    <property type="match status" value="1"/>
</dbReference>
<evidence type="ECO:0000313" key="6">
    <source>
        <dbReference type="Proteomes" id="UP000246115"/>
    </source>
</evidence>
<dbReference type="KEGG" id="schj:DDV21_006035"/>
<evidence type="ECO:0000313" key="5">
    <source>
        <dbReference type="EMBL" id="RFU54060.1"/>
    </source>
</evidence>